<organism evidence="1 2">
    <name type="scientific">Cardiobacterium valvarum</name>
    <dbReference type="NCBI Taxonomy" id="194702"/>
    <lineage>
        <taxon>Bacteria</taxon>
        <taxon>Pseudomonadati</taxon>
        <taxon>Pseudomonadota</taxon>
        <taxon>Gammaproteobacteria</taxon>
        <taxon>Cardiobacteriales</taxon>
        <taxon>Cardiobacteriaceae</taxon>
        <taxon>Cardiobacterium</taxon>
    </lineage>
</organism>
<dbReference type="RefSeq" id="WP_115612689.1">
    <property type="nucleotide sequence ID" value="NZ_JBHLZC010000001.1"/>
</dbReference>
<sequence length="64" mass="6602">MKNDPLLQALTAWAQAAAVLGRELAREGRANIETQVECGDGKRAVATLTLRGAPAASVVKEAAA</sequence>
<evidence type="ECO:0000313" key="1">
    <source>
        <dbReference type="EMBL" id="SUX25761.1"/>
    </source>
</evidence>
<dbReference type="EMBL" id="UFUW01000001">
    <property type="protein sequence ID" value="SUX25761.1"/>
    <property type="molecule type" value="Genomic_DNA"/>
</dbReference>
<reference evidence="1 2" key="1">
    <citation type="submission" date="2018-06" db="EMBL/GenBank/DDBJ databases">
        <authorList>
            <consortium name="Pathogen Informatics"/>
            <person name="Doyle S."/>
        </authorList>
    </citation>
    <scope>NUCLEOTIDE SEQUENCE [LARGE SCALE GENOMIC DNA]</scope>
    <source>
        <strain evidence="1 2">NCTC13294</strain>
    </source>
</reference>
<protein>
    <submittedName>
        <fullName evidence="1">Uncharacterized protein</fullName>
    </submittedName>
</protein>
<proteinExistence type="predicted"/>
<accession>A0A381EFH1</accession>
<dbReference type="AlphaFoldDB" id="A0A381EFH1"/>
<dbReference type="Proteomes" id="UP000254572">
    <property type="component" value="Unassembled WGS sequence"/>
</dbReference>
<keyword evidence="2" id="KW-1185">Reference proteome</keyword>
<gene>
    <name evidence="1" type="ORF">NCTC13294_02650</name>
</gene>
<name>A0A381EFH1_9GAMM</name>
<evidence type="ECO:0000313" key="2">
    <source>
        <dbReference type="Proteomes" id="UP000254572"/>
    </source>
</evidence>